<reference evidence="3" key="1">
    <citation type="submission" date="2025-08" db="UniProtKB">
        <authorList>
            <consortium name="RefSeq"/>
        </authorList>
    </citation>
    <scope>IDENTIFICATION</scope>
    <source>
        <tissue evidence="3">Whole body</tissue>
    </source>
</reference>
<dbReference type="RefSeq" id="XP_024882730.1">
    <property type="nucleotide sequence ID" value="XM_025026962.1"/>
</dbReference>
<gene>
    <name evidence="3" type="primary">LOC112461643</name>
</gene>
<dbReference type="InterPro" id="IPR050951">
    <property type="entry name" value="Retrovirus_Pol_polyprotein"/>
</dbReference>
<protein>
    <submittedName>
        <fullName evidence="3">Uncharacterized protein LOC112461643</fullName>
    </submittedName>
</protein>
<dbReference type="GO" id="GO:0003676">
    <property type="term" value="F:nucleic acid binding"/>
    <property type="evidence" value="ECO:0007669"/>
    <property type="project" value="InterPro"/>
</dbReference>
<evidence type="ECO:0000313" key="3">
    <source>
        <dbReference type="RefSeq" id="XP_024882730.1"/>
    </source>
</evidence>
<feature type="region of interest" description="Disordered" evidence="1">
    <location>
        <begin position="164"/>
        <end position="229"/>
    </location>
</feature>
<name>A0A6J1QQB3_9HYME</name>
<dbReference type="PANTHER" id="PTHR37984:SF5">
    <property type="entry name" value="PROTEIN NYNRIN-LIKE"/>
    <property type="match status" value="1"/>
</dbReference>
<dbReference type="PANTHER" id="PTHR37984">
    <property type="entry name" value="PROTEIN CBG26694"/>
    <property type="match status" value="1"/>
</dbReference>
<keyword evidence="2" id="KW-1185">Reference proteome</keyword>
<evidence type="ECO:0000313" key="2">
    <source>
        <dbReference type="Proteomes" id="UP000504618"/>
    </source>
</evidence>
<feature type="compositionally biased region" description="Acidic residues" evidence="1">
    <location>
        <begin position="211"/>
        <end position="229"/>
    </location>
</feature>
<feature type="compositionally biased region" description="Basic and acidic residues" evidence="1">
    <location>
        <begin position="183"/>
        <end position="192"/>
    </location>
</feature>
<dbReference type="GeneID" id="112461643"/>
<dbReference type="InterPro" id="IPR036397">
    <property type="entry name" value="RNaseH_sf"/>
</dbReference>
<sequence length="229" mass="26255">MISQYIDRNHRNWDERIPELQFAYNTPHHEATGYTPAYLIFGREPTSPLNRATAPSTNAAPPDETRRHLEEAYELVRIHLARAFQKQEKHYNLRRRQWAPKIGEWVWKRECPLSNKAAAFNAKLAPKFRGPLEVRKIISSVIVDLRDKSCKWIRHIHVQDLKSVPSPATENKDNESDADADTDAGKNNDHNIEANSNTDTETGNDDKTNAEDDDNNNEADSEDDDEAKV</sequence>
<dbReference type="Gene3D" id="3.30.420.10">
    <property type="entry name" value="Ribonuclease H-like superfamily/Ribonuclease H"/>
    <property type="match status" value="1"/>
</dbReference>
<proteinExistence type="predicted"/>
<evidence type="ECO:0000256" key="1">
    <source>
        <dbReference type="SAM" id="MobiDB-lite"/>
    </source>
</evidence>
<dbReference type="AlphaFoldDB" id="A0A6J1QQB3"/>
<accession>A0A6J1QQB3</accession>
<dbReference type="Proteomes" id="UP000504618">
    <property type="component" value="Unplaced"/>
</dbReference>
<organism evidence="2 3">
    <name type="scientific">Temnothorax curvispinosus</name>
    <dbReference type="NCBI Taxonomy" id="300111"/>
    <lineage>
        <taxon>Eukaryota</taxon>
        <taxon>Metazoa</taxon>
        <taxon>Ecdysozoa</taxon>
        <taxon>Arthropoda</taxon>
        <taxon>Hexapoda</taxon>
        <taxon>Insecta</taxon>
        <taxon>Pterygota</taxon>
        <taxon>Neoptera</taxon>
        <taxon>Endopterygota</taxon>
        <taxon>Hymenoptera</taxon>
        <taxon>Apocrita</taxon>
        <taxon>Aculeata</taxon>
        <taxon>Formicoidea</taxon>
        <taxon>Formicidae</taxon>
        <taxon>Myrmicinae</taxon>
        <taxon>Temnothorax</taxon>
    </lineage>
</organism>
<dbReference type="OrthoDB" id="7700898at2759"/>